<keyword evidence="3" id="KW-0804">Transcription</keyword>
<evidence type="ECO:0000313" key="7">
    <source>
        <dbReference type="EMBL" id="MCD7460423.1"/>
    </source>
</evidence>
<name>A0ABS8SNQ5_DATST</name>
<protein>
    <recommendedName>
        <fullName evidence="6">RWP-RK domain-containing protein</fullName>
    </recommendedName>
</protein>
<organism evidence="7 8">
    <name type="scientific">Datura stramonium</name>
    <name type="common">Jimsonweed</name>
    <name type="synonym">Common thornapple</name>
    <dbReference type="NCBI Taxonomy" id="4076"/>
    <lineage>
        <taxon>Eukaryota</taxon>
        <taxon>Viridiplantae</taxon>
        <taxon>Streptophyta</taxon>
        <taxon>Embryophyta</taxon>
        <taxon>Tracheophyta</taxon>
        <taxon>Spermatophyta</taxon>
        <taxon>Magnoliopsida</taxon>
        <taxon>eudicotyledons</taxon>
        <taxon>Gunneridae</taxon>
        <taxon>Pentapetalae</taxon>
        <taxon>asterids</taxon>
        <taxon>lamiids</taxon>
        <taxon>Solanales</taxon>
        <taxon>Solanaceae</taxon>
        <taxon>Solanoideae</taxon>
        <taxon>Datureae</taxon>
        <taxon>Datura</taxon>
    </lineage>
</organism>
<proteinExistence type="predicted"/>
<feature type="region of interest" description="Disordered" evidence="5">
    <location>
        <begin position="300"/>
        <end position="326"/>
    </location>
</feature>
<dbReference type="Proteomes" id="UP000823775">
    <property type="component" value="Unassembled WGS sequence"/>
</dbReference>
<accession>A0ABS8SNQ5</accession>
<evidence type="ECO:0000259" key="6">
    <source>
        <dbReference type="PROSITE" id="PS51519"/>
    </source>
</evidence>
<dbReference type="PROSITE" id="PS51519">
    <property type="entry name" value="RWP_RK"/>
    <property type="match status" value="1"/>
</dbReference>
<dbReference type="Pfam" id="PF02042">
    <property type="entry name" value="RWP-RK"/>
    <property type="match status" value="1"/>
</dbReference>
<evidence type="ECO:0000256" key="1">
    <source>
        <dbReference type="ARBA" id="ARBA00023015"/>
    </source>
</evidence>
<evidence type="ECO:0000256" key="5">
    <source>
        <dbReference type="SAM" id="MobiDB-lite"/>
    </source>
</evidence>
<dbReference type="InterPro" id="IPR003035">
    <property type="entry name" value="RWP-RK_dom"/>
</dbReference>
<reference evidence="7 8" key="1">
    <citation type="journal article" date="2021" name="BMC Genomics">
        <title>Datura genome reveals duplications of psychoactive alkaloid biosynthetic genes and high mutation rate following tissue culture.</title>
        <authorList>
            <person name="Rajewski A."/>
            <person name="Carter-House D."/>
            <person name="Stajich J."/>
            <person name="Litt A."/>
        </authorList>
    </citation>
    <scope>NUCLEOTIDE SEQUENCE [LARGE SCALE GENOMIC DNA]</scope>
    <source>
        <strain evidence="7">AR-01</strain>
    </source>
</reference>
<gene>
    <name evidence="7" type="ORF">HAX54_043519</name>
</gene>
<comment type="caution">
    <text evidence="7">The sequence shown here is derived from an EMBL/GenBank/DDBJ whole genome shotgun (WGS) entry which is preliminary data.</text>
</comment>
<evidence type="ECO:0000256" key="2">
    <source>
        <dbReference type="ARBA" id="ARBA00023125"/>
    </source>
</evidence>
<sequence>MEEVNNEACQQIVDAPAHYHHQNVSAESFAGVGGISAIQSASAEAQAFPLIVDTFGNQTRPIVQYDFHPHLPSTQDGFVDPFGIQSASAEAQALPEIVDAFGNHTRPIVEYDFHHHLPSAQDGFGDPFGIQSALAESLPEIIDNFGNQSISYAPPLSGDLHFFQDSFLQQEHLLNGPNPVSNDLGYGHPQVQGGETLIDVASVTTWTPIGCITTQYLTQLYGNTRADAAKHLQVSVATFKRICRKHGIARWPGRYFRRLFVDCFPVGGVREGEKEEEDDGGRLLFGRRWCCFSGEKGERVCSGGNGSGDLMKKKKRDDDGENVVVP</sequence>
<dbReference type="EMBL" id="JACEIK010000652">
    <property type="protein sequence ID" value="MCD7460423.1"/>
    <property type="molecule type" value="Genomic_DNA"/>
</dbReference>
<evidence type="ECO:0000256" key="3">
    <source>
        <dbReference type="ARBA" id="ARBA00023163"/>
    </source>
</evidence>
<evidence type="ECO:0000313" key="8">
    <source>
        <dbReference type="Proteomes" id="UP000823775"/>
    </source>
</evidence>
<keyword evidence="4" id="KW-0539">Nucleus</keyword>
<feature type="domain" description="RWP-RK" evidence="6">
    <location>
        <begin position="194"/>
        <end position="279"/>
    </location>
</feature>
<keyword evidence="2" id="KW-0238">DNA-binding</keyword>
<keyword evidence="1" id="KW-0805">Transcription regulation</keyword>
<keyword evidence="8" id="KW-1185">Reference proteome</keyword>
<evidence type="ECO:0000256" key="4">
    <source>
        <dbReference type="ARBA" id="ARBA00023242"/>
    </source>
</evidence>